<dbReference type="InterPro" id="IPR036237">
    <property type="entry name" value="Xyl_isomerase-like_sf"/>
</dbReference>
<dbReference type="EMBL" id="LAQU01000005">
    <property type="protein sequence ID" value="KKB64240.1"/>
    <property type="molecule type" value="Genomic_DNA"/>
</dbReference>
<dbReference type="InterPro" id="IPR050312">
    <property type="entry name" value="IolE/XylAMocC-like"/>
</dbReference>
<name>A0A0F5K2T6_9BURK</name>
<feature type="domain" description="Xylose isomerase-like TIM barrel" evidence="1">
    <location>
        <begin position="28"/>
        <end position="246"/>
    </location>
</feature>
<dbReference type="PANTHER" id="PTHR12110">
    <property type="entry name" value="HYDROXYPYRUVATE ISOMERASE"/>
    <property type="match status" value="1"/>
</dbReference>
<evidence type="ECO:0000313" key="2">
    <source>
        <dbReference type="EMBL" id="KKB64240.1"/>
    </source>
</evidence>
<dbReference type="SUPFAM" id="SSF51658">
    <property type="entry name" value="Xylose isomerase-like"/>
    <property type="match status" value="1"/>
</dbReference>
<dbReference type="OrthoDB" id="9780241at2"/>
<dbReference type="PANTHER" id="PTHR12110:SF41">
    <property type="entry name" value="INOSOSE DEHYDRATASE"/>
    <property type="match status" value="1"/>
</dbReference>
<dbReference type="PATRIC" id="fig|28092.6.peg.1666"/>
<gene>
    <name evidence="2" type="ORF">WM40_07055</name>
</gene>
<proteinExistence type="predicted"/>
<protein>
    <submittedName>
        <fullName evidence="2">Epimerase</fullName>
    </submittedName>
</protein>
<dbReference type="Proteomes" id="UP000033618">
    <property type="component" value="Unassembled WGS sequence"/>
</dbReference>
<accession>A0A0F5K2T6</accession>
<organism evidence="2 3">
    <name type="scientific">Robbsia andropogonis</name>
    <dbReference type="NCBI Taxonomy" id="28092"/>
    <lineage>
        <taxon>Bacteria</taxon>
        <taxon>Pseudomonadati</taxon>
        <taxon>Pseudomonadota</taxon>
        <taxon>Betaproteobacteria</taxon>
        <taxon>Burkholderiales</taxon>
        <taxon>Burkholderiaceae</taxon>
        <taxon>Robbsia</taxon>
    </lineage>
</organism>
<dbReference type="STRING" id="28092.WM40_07055"/>
<dbReference type="InterPro" id="IPR013022">
    <property type="entry name" value="Xyl_isomerase-like_TIM-brl"/>
</dbReference>
<comment type="caution">
    <text evidence="2">The sequence shown here is derived from an EMBL/GenBank/DDBJ whole genome shotgun (WGS) entry which is preliminary data.</text>
</comment>
<evidence type="ECO:0000259" key="1">
    <source>
        <dbReference type="Pfam" id="PF01261"/>
    </source>
</evidence>
<dbReference type="Pfam" id="PF01261">
    <property type="entry name" value="AP_endonuc_2"/>
    <property type="match status" value="1"/>
</dbReference>
<keyword evidence="3" id="KW-1185">Reference proteome</keyword>
<reference evidence="2 3" key="1">
    <citation type="submission" date="2015-03" db="EMBL/GenBank/DDBJ databases">
        <title>Draft Genome Sequence of Burkholderia andropogonis type strain ICMP2807, isolated from Sorghum bicolor.</title>
        <authorList>
            <person name="Lopes-Santos L."/>
            <person name="Castro D.B."/>
            <person name="Ottoboni L.M."/>
            <person name="Park D."/>
            <person name="Weirc B.S."/>
            <person name="Destefano S.A."/>
        </authorList>
    </citation>
    <scope>NUCLEOTIDE SEQUENCE [LARGE SCALE GENOMIC DNA]</scope>
    <source>
        <strain evidence="2 3">ICMP2807</strain>
    </source>
</reference>
<dbReference type="AlphaFoldDB" id="A0A0F5K2T6"/>
<dbReference type="Gene3D" id="3.20.20.150">
    <property type="entry name" value="Divalent-metal-dependent TIM barrel enzymes"/>
    <property type="match status" value="1"/>
</dbReference>
<dbReference type="RefSeq" id="WP_024904111.1">
    <property type="nucleotide sequence ID" value="NZ_CADFGU010000003.1"/>
</dbReference>
<sequence length="290" mass="30888">MNTLGVHALVWAGDLTAPSVEKIVKGSKAAGYGLVEFSLHDTSVLDVAATRALMERECIEVACSRGLAFDADVSSDDHEVVARGVALLESSLDIAHSLGSKYFCGGLYSAFGKYTRPVSAQGRRNVVSSLKRVADKAAGLGITLGLEVVNRYESNVVNTTEQALEVIAQVGADNLKVHLDIYHMNIEEADFFSPVIACGDKLGYVHIGENHRGFLGSGHLDFATFFHALATIGYRGPITFESFSSAVVSKGLSVDLAIWRNLWDDSATLATHARDFMALHASAAGLGKAA</sequence>
<evidence type="ECO:0000313" key="3">
    <source>
        <dbReference type="Proteomes" id="UP000033618"/>
    </source>
</evidence>